<dbReference type="KEGG" id="bbae:FRD01_23770"/>
<evidence type="ECO:0000313" key="2">
    <source>
        <dbReference type="EMBL" id="QED30196.1"/>
    </source>
</evidence>
<dbReference type="RefSeq" id="WP_146963675.1">
    <property type="nucleotide sequence ID" value="NZ_CP042467.1"/>
</dbReference>
<accession>A0A5B8Y2I3</accession>
<reference evidence="2 3" key="1">
    <citation type="submission" date="2019-08" db="EMBL/GenBank/DDBJ databases">
        <authorList>
            <person name="Liang Q."/>
        </authorList>
    </citation>
    <scope>NUCLEOTIDE SEQUENCE [LARGE SCALE GENOMIC DNA]</scope>
    <source>
        <strain evidence="2 3">V1718</strain>
    </source>
</reference>
<proteinExistence type="predicted"/>
<dbReference type="AlphaFoldDB" id="A0A5B8Y2I3"/>
<dbReference type="InterPro" id="IPR032710">
    <property type="entry name" value="NTF2-like_dom_sf"/>
</dbReference>
<dbReference type="PROSITE" id="PS51257">
    <property type="entry name" value="PROKAR_LIPOPROTEIN"/>
    <property type="match status" value="1"/>
</dbReference>
<keyword evidence="1" id="KW-0732">Signal</keyword>
<sequence length="170" mass="19109">MKKLLLMLVFAGFVSACGADYLRKESYPEVDGFDIDQEAQIEDSAEHREVVAVLIEYRGALVNKDIGRLKRLIADDYYSNAGTTNTTSDDYGAGELPEVFELLSQHADEVKYDVVLKAVSVDGKKASVDYEYKYAYQYDVDGQPSWDAGVDLNRLEMEQREGDWKIVSGL</sequence>
<dbReference type="OrthoDB" id="5508829at2"/>
<feature type="signal peptide" evidence="1">
    <location>
        <begin position="1"/>
        <end position="18"/>
    </location>
</feature>
<feature type="chain" id="PRO_5022792646" description="SnoaL-like domain-containing protein" evidence="1">
    <location>
        <begin position="19"/>
        <end position="170"/>
    </location>
</feature>
<name>A0A5B8Y2I3_9DELT</name>
<dbReference type="EMBL" id="CP042467">
    <property type="protein sequence ID" value="QED30196.1"/>
    <property type="molecule type" value="Genomic_DNA"/>
</dbReference>
<keyword evidence="3" id="KW-1185">Reference proteome</keyword>
<gene>
    <name evidence="2" type="ORF">FRD01_23770</name>
</gene>
<evidence type="ECO:0008006" key="4">
    <source>
        <dbReference type="Google" id="ProtNLM"/>
    </source>
</evidence>
<dbReference type="Proteomes" id="UP000321595">
    <property type="component" value="Chromosome"/>
</dbReference>
<evidence type="ECO:0000256" key="1">
    <source>
        <dbReference type="SAM" id="SignalP"/>
    </source>
</evidence>
<dbReference type="Gene3D" id="3.10.450.50">
    <property type="match status" value="1"/>
</dbReference>
<dbReference type="SUPFAM" id="SSF54427">
    <property type="entry name" value="NTF2-like"/>
    <property type="match status" value="1"/>
</dbReference>
<organism evidence="2 3">
    <name type="scientific">Microvenator marinus</name>
    <dbReference type="NCBI Taxonomy" id="2600177"/>
    <lineage>
        <taxon>Bacteria</taxon>
        <taxon>Deltaproteobacteria</taxon>
        <taxon>Bradymonadales</taxon>
        <taxon>Microvenatoraceae</taxon>
        <taxon>Microvenator</taxon>
    </lineage>
</organism>
<protein>
    <recommendedName>
        <fullName evidence="4">SnoaL-like domain-containing protein</fullName>
    </recommendedName>
</protein>
<evidence type="ECO:0000313" key="3">
    <source>
        <dbReference type="Proteomes" id="UP000321595"/>
    </source>
</evidence>